<dbReference type="Proteomes" id="UP000288058">
    <property type="component" value="Unassembled WGS sequence"/>
</dbReference>
<reference evidence="2" key="1">
    <citation type="journal article" date="2018" name="Front. Microbiol.">
        <title>Genome-Based Analysis Reveals the Taxonomy and Diversity of the Family Idiomarinaceae.</title>
        <authorList>
            <person name="Liu Y."/>
            <person name="Lai Q."/>
            <person name="Shao Z."/>
        </authorList>
    </citation>
    <scope>NUCLEOTIDE SEQUENCE [LARGE SCALE GENOMIC DNA]</scope>
    <source>
        <strain evidence="2">R22</strain>
    </source>
</reference>
<dbReference type="PANTHER" id="PTHR36154">
    <property type="entry name" value="DNA-BINDING TRANSCRIPTIONAL ACTIVATOR ALPA"/>
    <property type="match status" value="1"/>
</dbReference>
<protein>
    <submittedName>
        <fullName evidence="1">AlpA family transcriptional regulator</fullName>
    </submittedName>
</protein>
<dbReference type="PANTHER" id="PTHR36154:SF1">
    <property type="entry name" value="DNA-BINDING TRANSCRIPTIONAL ACTIVATOR ALPA"/>
    <property type="match status" value="1"/>
</dbReference>
<comment type="caution">
    <text evidence="1">The sequence shown here is derived from an EMBL/GenBank/DDBJ whole genome shotgun (WGS) entry which is preliminary data.</text>
</comment>
<evidence type="ECO:0000313" key="2">
    <source>
        <dbReference type="Proteomes" id="UP000288058"/>
    </source>
</evidence>
<dbReference type="InterPro" id="IPR052931">
    <property type="entry name" value="Prophage_regulatory_activator"/>
</dbReference>
<dbReference type="AlphaFoldDB" id="A0A432Z191"/>
<dbReference type="OrthoDB" id="8455288at2"/>
<organism evidence="1 2">
    <name type="scientific">Idiomarina ramblicola</name>
    <dbReference type="NCBI Taxonomy" id="263724"/>
    <lineage>
        <taxon>Bacteria</taxon>
        <taxon>Pseudomonadati</taxon>
        <taxon>Pseudomonadota</taxon>
        <taxon>Gammaproteobacteria</taxon>
        <taxon>Alteromonadales</taxon>
        <taxon>Idiomarinaceae</taxon>
        <taxon>Idiomarina</taxon>
    </lineage>
</organism>
<dbReference type="Pfam" id="PF05930">
    <property type="entry name" value="Phage_AlpA"/>
    <property type="match status" value="1"/>
</dbReference>
<sequence>MRVIRLNEVKDKIGLSRSTIYRRIANGEFPKPILLGGRASGWIEDEIDEWLMLCINESRGKK</sequence>
<name>A0A432Z191_9GAMM</name>
<dbReference type="InterPro" id="IPR010260">
    <property type="entry name" value="AlpA"/>
</dbReference>
<keyword evidence="2" id="KW-1185">Reference proteome</keyword>
<dbReference type="RefSeq" id="WP_126780429.1">
    <property type="nucleotide sequence ID" value="NZ_PIQC01000003.1"/>
</dbReference>
<accession>A0A432Z191</accession>
<dbReference type="EMBL" id="PIQC01000003">
    <property type="protein sequence ID" value="RUO71648.1"/>
    <property type="molecule type" value="Genomic_DNA"/>
</dbReference>
<gene>
    <name evidence="1" type="ORF">CWI78_03800</name>
</gene>
<proteinExistence type="predicted"/>
<evidence type="ECO:0000313" key="1">
    <source>
        <dbReference type="EMBL" id="RUO71648.1"/>
    </source>
</evidence>
<dbReference type="Gene3D" id="1.10.238.160">
    <property type="match status" value="1"/>
</dbReference>